<feature type="transmembrane region" description="Helical" evidence="5">
    <location>
        <begin position="60"/>
        <end position="81"/>
    </location>
</feature>
<evidence type="ECO:0000256" key="4">
    <source>
        <dbReference type="ARBA" id="ARBA00023136"/>
    </source>
</evidence>
<evidence type="ECO:0000313" key="6">
    <source>
        <dbReference type="WBParaSite" id="HNAJ_0000042801-mRNA-1"/>
    </source>
</evidence>
<accession>A0A0R3T0R4</accession>
<evidence type="ECO:0000256" key="3">
    <source>
        <dbReference type="ARBA" id="ARBA00022989"/>
    </source>
</evidence>
<organism evidence="6">
    <name type="scientific">Rodentolepis nana</name>
    <name type="common">Dwarf tapeworm</name>
    <name type="synonym">Hymenolepis nana</name>
    <dbReference type="NCBI Taxonomy" id="102285"/>
    <lineage>
        <taxon>Eukaryota</taxon>
        <taxon>Metazoa</taxon>
        <taxon>Spiralia</taxon>
        <taxon>Lophotrochozoa</taxon>
        <taxon>Platyhelminthes</taxon>
        <taxon>Cestoda</taxon>
        <taxon>Eucestoda</taxon>
        <taxon>Cyclophyllidea</taxon>
        <taxon>Hymenolepididae</taxon>
        <taxon>Rodentolepis</taxon>
    </lineage>
</organism>
<comment type="subcellular location">
    <subcellularLocation>
        <location evidence="1">Membrane</location>
        <topology evidence="1">Multi-pass membrane protein</topology>
    </subcellularLocation>
</comment>
<dbReference type="GO" id="GO:0005886">
    <property type="term" value="C:plasma membrane"/>
    <property type="evidence" value="ECO:0007669"/>
    <property type="project" value="TreeGrafter"/>
</dbReference>
<dbReference type="PANTHER" id="PTHR19282">
    <property type="entry name" value="TETRASPANIN"/>
    <property type="match status" value="1"/>
</dbReference>
<keyword evidence="3 5" id="KW-1133">Transmembrane helix</keyword>
<dbReference type="Pfam" id="PF00335">
    <property type="entry name" value="Tetraspanin"/>
    <property type="match status" value="1"/>
</dbReference>
<keyword evidence="4 5" id="KW-0472">Membrane</keyword>
<dbReference type="STRING" id="102285.A0A0R3T0R4"/>
<dbReference type="PANTHER" id="PTHR19282:SF544">
    <property type="entry name" value="TETRASPANIN"/>
    <property type="match status" value="1"/>
</dbReference>
<dbReference type="AlphaFoldDB" id="A0A0R3T0R4"/>
<proteinExistence type="predicted"/>
<sequence>LRILLLVFNLLVFVAGGIMTGFGVIMVLVVAFLVIGCLIFVTGFLGCLGAWKKSKCLLRLFATVLVLIIIAEIACGVILIVNKDKFKPFIREFFTNAIAEIESNPNSGLTVPIIGLQDSGCVEKIVHELKANSIGIGAGVVEIETIVAALILAKQSE</sequence>
<reference evidence="6" key="1">
    <citation type="submission" date="2017-02" db="UniProtKB">
        <authorList>
            <consortium name="WormBaseParasite"/>
        </authorList>
    </citation>
    <scope>IDENTIFICATION</scope>
</reference>
<evidence type="ECO:0000256" key="2">
    <source>
        <dbReference type="ARBA" id="ARBA00022692"/>
    </source>
</evidence>
<evidence type="ECO:0000256" key="1">
    <source>
        <dbReference type="ARBA" id="ARBA00004141"/>
    </source>
</evidence>
<dbReference type="InterPro" id="IPR018499">
    <property type="entry name" value="Tetraspanin/Peripherin"/>
</dbReference>
<feature type="transmembrane region" description="Helical" evidence="5">
    <location>
        <begin position="27"/>
        <end position="48"/>
    </location>
</feature>
<dbReference type="WBParaSite" id="HNAJ_0000042801-mRNA-1">
    <property type="protein sequence ID" value="HNAJ_0000042801-mRNA-1"/>
    <property type="gene ID" value="HNAJ_0000042801"/>
</dbReference>
<evidence type="ECO:0000256" key="5">
    <source>
        <dbReference type="SAM" id="Phobius"/>
    </source>
</evidence>
<dbReference type="PRINTS" id="PR00259">
    <property type="entry name" value="TMFOUR"/>
</dbReference>
<name>A0A0R3T0R4_RODNA</name>
<protein>
    <submittedName>
        <fullName evidence="6">Tetraspanin</fullName>
    </submittedName>
</protein>
<keyword evidence="2 5" id="KW-0812">Transmembrane</keyword>